<dbReference type="EMBL" id="BAABGJ010000081">
    <property type="protein sequence ID" value="GAA4357631.1"/>
    <property type="molecule type" value="Genomic_DNA"/>
</dbReference>
<reference evidence="2" key="1">
    <citation type="journal article" date="2019" name="Int. J. Syst. Evol. Microbiol.">
        <title>The Global Catalogue of Microorganisms (GCM) 10K type strain sequencing project: providing services to taxonomists for standard genome sequencing and annotation.</title>
        <authorList>
            <consortium name="The Broad Institute Genomics Platform"/>
            <consortium name="The Broad Institute Genome Sequencing Center for Infectious Disease"/>
            <person name="Wu L."/>
            <person name="Ma J."/>
        </authorList>
    </citation>
    <scope>NUCLEOTIDE SEQUENCE [LARGE SCALE GENOMIC DNA]</scope>
    <source>
        <strain evidence="2">JCM 17804</strain>
    </source>
</reference>
<accession>A0ABP8IFK9</accession>
<dbReference type="RefSeq" id="WP_345541622.1">
    <property type="nucleotide sequence ID" value="NZ_BAABGJ010000081.1"/>
</dbReference>
<evidence type="ECO:0000313" key="1">
    <source>
        <dbReference type="EMBL" id="GAA4357631.1"/>
    </source>
</evidence>
<protein>
    <recommendedName>
        <fullName evidence="3">PIN domain-containing protein</fullName>
    </recommendedName>
</protein>
<evidence type="ECO:0008006" key="3">
    <source>
        <dbReference type="Google" id="ProtNLM"/>
    </source>
</evidence>
<organism evidence="1 2">
    <name type="scientific">Variovorax defluvii</name>
    <dbReference type="NCBI Taxonomy" id="913761"/>
    <lineage>
        <taxon>Bacteria</taxon>
        <taxon>Pseudomonadati</taxon>
        <taxon>Pseudomonadota</taxon>
        <taxon>Betaproteobacteria</taxon>
        <taxon>Burkholderiales</taxon>
        <taxon>Comamonadaceae</taxon>
        <taxon>Variovorax</taxon>
    </lineage>
</organism>
<name>A0ABP8IFK9_9BURK</name>
<comment type="caution">
    <text evidence="1">The sequence shown here is derived from an EMBL/GenBank/DDBJ whole genome shotgun (WGS) entry which is preliminary data.</text>
</comment>
<sequence length="172" mass="18971">MPKQRVLVDTCIIIEAFRTNCWGALCNRFAIETVEKCIEEACTGDPLNPSRLTIDRQALTNGLAARHIVDDELLALLAIERSDLPALDDGELHLMAWLHGNAPVPATLLISTTDKAAIRASHLLGLLDQVSSLEAMGEEAGIAKAQLRQLADHFRVRWLADIRTKLLLNIFV</sequence>
<keyword evidence="2" id="KW-1185">Reference proteome</keyword>
<evidence type="ECO:0000313" key="2">
    <source>
        <dbReference type="Proteomes" id="UP001500975"/>
    </source>
</evidence>
<proteinExistence type="predicted"/>
<dbReference type="Proteomes" id="UP001500975">
    <property type="component" value="Unassembled WGS sequence"/>
</dbReference>
<gene>
    <name evidence="1" type="ORF">GCM10023165_51780</name>
</gene>